<organism evidence="2 3">
    <name type="scientific">Microbacterium murale</name>
    <dbReference type="NCBI Taxonomy" id="1081040"/>
    <lineage>
        <taxon>Bacteria</taxon>
        <taxon>Bacillati</taxon>
        <taxon>Actinomycetota</taxon>
        <taxon>Actinomycetes</taxon>
        <taxon>Micrococcales</taxon>
        <taxon>Microbacteriaceae</taxon>
        <taxon>Microbacterium</taxon>
    </lineage>
</organism>
<comment type="caution">
    <text evidence="2">The sequence shown here is derived from an EMBL/GenBank/DDBJ whole genome shotgun (WGS) entry which is preliminary data.</text>
</comment>
<dbReference type="Proteomes" id="UP001239085">
    <property type="component" value="Unassembled WGS sequence"/>
</dbReference>
<sequence>MSASVTALRHSIRLSAAISTTIAARLALSAFFRPGPKIAVHERDAATDLAGHREYLRMRGQDIATYRWGTGPRTVLLLHGWQGRASQLAPLVRELVSSGYRVVSFDAPAHGASDGRRADVTDWLDASAELSRRYGGFEAIIGHCFGGLAGLTLARDDASIRSVAVIASAASPTAFLQEFSTMLELDDATRSEFERLFYARLDDTPATAIAHYDAVARPLPHATELLVIHDREDRRMPDAGSLRLHDGHRGRSRLIRTSGLGHARLLSDDAVLDAVVAMTNGGVDAVDGLEVSAQIGSAR</sequence>
<dbReference type="InterPro" id="IPR050228">
    <property type="entry name" value="Carboxylesterase_BioH"/>
</dbReference>
<dbReference type="Gene3D" id="3.40.50.1820">
    <property type="entry name" value="alpha/beta hydrolase"/>
    <property type="match status" value="1"/>
</dbReference>
<feature type="domain" description="AB hydrolase-1" evidence="1">
    <location>
        <begin position="75"/>
        <end position="273"/>
    </location>
</feature>
<protein>
    <submittedName>
        <fullName evidence="2">Pimeloyl-ACP methyl ester carboxylesterase</fullName>
    </submittedName>
</protein>
<dbReference type="InterPro" id="IPR000073">
    <property type="entry name" value="AB_hydrolase_1"/>
</dbReference>
<keyword evidence="3" id="KW-1185">Reference proteome</keyword>
<dbReference type="SUPFAM" id="SSF53474">
    <property type="entry name" value="alpha/beta-Hydrolases"/>
    <property type="match status" value="1"/>
</dbReference>
<gene>
    <name evidence="2" type="ORF">QFZ46_001313</name>
</gene>
<dbReference type="RefSeq" id="WP_307359644.1">
    <property type="nucleotide sequence ID" value="NZ_JAUSXK010000001.1"/>
</dbReference>
<proteinExistence type="predicted"/>
<dbReference type="PANTHER" id="PTHR43194:SF2">
    <property type="entry name" value="PEROXISOMAL MEMBRANE PROTEIN LPX1"/>
    <property type="match status" value="1"/>
</dbReference>
<evidence type="ECO:0000313" key="3">
    <source>
        <dbReference type="Proteomes" id="UP001239085"/>
    </source>
</evidence>
<dbReference type="PANTHER" id="PTHR43194">
    <property type="entry name" value="HYDROLASE ALPHA/BETA FOLD FAMILY"/>
    <property type="match status" value="1"/>
</dbReference>
<accession>A0ABU0P746</accession>
<dbReference type="EMBL" id="JAUSXK010000001">
    <property type="protein sequence ID" value="MDQ0643153.1"/>
    <property type="molecule type" value="Genomic_DNA"/>
</dbReference>
<name>A0ABU0P746_9MICO</name>
<dbReference type="Pfam" id="PF12697">
    <property type="entry name" value="Abhydrolase_6"/>
    <property type="match status" value="1"/>
</dbReference>
<reference evidence="2 3" key="1">
    <citation type="submission" date="2023-07" db="EMBL/GenBank/DDBJ databases">
        <title>Comparative genomics of wheat-associated soil bacteria to identify genetic determinants of phenazine resistance.</title>
        <authorList>
            <person name="Mouncey N."/>
        </authorList>
    </citation>
    <scope>NUCLEOTIDE SEQUENCE [LARGE SCALE GENOMIC DNA]</scope>
    <source>
        <strain evidence="2 3">W2I7</strain>
    </source>
</reference>
<evidence type="ECO:0000313" key="2">
    <source>
        <dbReference type="EMBL" id="MDQ0643153.1"/>
    </source>
</evidence>
<evidence type="ECO:0000259" key="1">
    <source>
        <dbReference type="Pfam" id="PF12697"/>
    </source>
</evidence>
<dbReference type="InterPro" id="IPR029058">
    <property type="entry name" value="AB_hydrolase_fold"/>
</dbReference>